<dbReference type="EMBL" id="CAJVQC010117331">
    <property type="protein sequence ID" value="CAG8837324.1"/>
    <property type="molecule type" value="Genomic_DNA"/>
</dbReference>
<reference evidence="1" key="1">
    <citation type="submission" date="2021-06" db="EMBL/GenBank/DDBJ databases">
        <authorList>
            <person name="Kallberg Y."/>
            <person name="Tangrot J."/>
            <person name="Rosling A."/>
        </authorList>
    </citation>
    <scope>NUCLEOTIDE SEQUENCE</scope>
    <source>
        <strain evidence="1">MA461A</strain>
    </source>
</reference>
<feature type="non-terminal residue" evidence="1">
    <location>
        <position position="123"/>
    </location>
</feature>
<dbReference type="Proteomes" id="UP000789920">
    <property type="component" value="Unassembled WGS sequence"/>
</dbReference>
<comment type="caution">
    <text evidence="1">The sequence shown here is derived from an EMBL/GenBank/DDBJ whole genome shotgun (WGS) entry which is preliminary data.</text>
</comment>
<organism evidence="1 2">
    <name type="scientific">Racocetra persica</name>
    <dbReference type="NCBI Taxonomy" id="160502"/>
    <lineage>
        <taxon>Eukaryota</taxon>
        <taxon>Fungi</taxon>
        <taxon>Fungi incertae sedis</taxon>
        <taxon>Mucoromycota</taxon>
        <taxon>Glomeromycotina</taxon>
        <taxon>Glomeromycetes</taxon>
        <taxon>Diversisporales</taxon>
        <taxon>Gigasporaceae</taxon>
        <taxon>Racocetra</taxon>
    </lineage>
</organism>
<accession>A0ACA9SEK7</accession>
<protein>
    <submittedName>
        <fullName evidence="1">9954_t:CDS:1</fullName>
    </submittedName>
</protein>
<evidence type="ECO:0000313" key="1">
    <source>
        <dbReference type="EMBL" id="CAG8837324.1"/>
    </source>
</evidence>
<keyword evidence="2" id="KW-1185">Reference proteome</keyword>
<proteinExistence type="predicted"/>
<feature type="non-terminal residue" evidence="1">
    <location>
        <position position="1"/>
    </location>
</feature>
<sequence length="123" mass="14372">DIANEYLQILNDPKNTSISNSNICHHVKNNYSSQRISGIVTLIHKKKSSNNWKPVALKERLYYIIAEKHLAVGHRGARATYKQIDLIDMRTRRDCEFKWIAHARDHFSHFSWGHILTDKYAAK</sequence>
<name>A0ACA9SEK7_9GLOM</name>
<gene>
    <name evidence="1" type="ORF">RPERSI_LOCUS30264</name>
</gene>
<evidence type="ECO:0000313" key="2">
    <source>
        <dbReference type="Proteomes" id="UP000789920"/>
    </source>
</evidence>